<dbReference type="AlphaFoldDB" id="A0A1F6EN58"/>
<dbReference type="EMBL" id="MFLU01000007">
    <property type="protein sequence ID" value="OGG75083.1"/>
    <property type="molecule type" value="Genomic_DNA"/>
</dbReference>
<organism evidence="3 4">
    <name type="scientific">Candidatus Kaiserbacteria bacterium RIFCSPLOWO2_01_FULL_50_24</name>
    <dbReference type="NCBI Taxonomy" id="1798507"/>
    <lineage>
        <taxon>Bacteria</taxon>
        <taxon>Candidatus Kaiseribacteriota</taxon>
    </lineage>
</organism>
<dbReference type="InterPro" id="IPR037217">
    <property type="entry name" value="Trp/Indoleamine_2_3_dOase-like"/>
</dbReference>
<dbReference type="Proteomes" id="UP000178587">
    <property type="component" value="Unassembled WGS sequence"/>
</dbReference>
<dbReference type="PANTHER" id="PTHR28657:SF5">
    <property type="entry name" value="INDOLEAMINE 2,3-DIOXYGENASE"/>
    <property type="match status" value="1"/>
</dbReference>
<gene>
    <name evidence="3" type="ORF">A3A34_01860</name>
</gene>
<sequence>MYEPIDLVKYDVTSERGFLPKHDPAIYLSPAFQYWEGFAGEMPALLAAGTFGKYLRNMLVIDTCGLTDEELAPAHVRLTFLLHGYMHECQKNNLSIRVPACLGVPLTVISKRLGLPPVLSYSPYALNNWRRLDPEGPIALGNLAVLQHFLGGLDEAWFILVHIEIETHAGQAIIAAVRAQEAAAQNDLAEVARQLKIMATAQERMYKTLCRMLECCDPYIYFRRVRPYLFVPAGVVFEGVSPLDGTPQPFRGETGAQSTIAPLFDAVLGIVHEPSNLSSHLAEMRWYMPPKHRALLEKVEGREPVSRIVQVVHKLHDALMAYNECVEWLAKFRDKHYEYAASYINKQANRSSTSASSNPTDIGTGGTQFMASLRKHVDETRAAIL</sequence>
<comment type="caution">
    <text evidence="3">The sequence shown here is derived from an EMBL/GenBank/DDBJ whole genome shotgun (WGS) entry which is preliminary data.</text>
</comment>
<dbReference type="Pfam" id="PF01231">
    <property type="entry name" value="IDO"/>
    <property type="match status" value="1"/>
</dbReference>
<dbReference type="GO" id="GO:0019441">
    <property type="term" value="P:L-tryptophan catabolic process to kynurenine"/>
    <property type="evidence" value="ECO:0007669"/>
    <property type="project" value="InterPro"/>
</dbReference>
<keyword evidence="1" id="KW-0479">Metal-binding</keyword>
<protein>
    <recommendedName>
        <fullName evidence="5">Indoleamine 2,3-dioxygenase</fullName>
    </recommendedName>
</protein>
<evidence type="ECO:0000256" key="2">
    <source>
        <dbReference type="ARBA" id="ARBA00023004"/>
    </source>
</evidence>
<reference evidence="3 4" key="1">
    <citation type="journal article" date="2016" name="Nat. Commun.">
        <title>Thousands of microbial genomes shed light on interconnected biogeochemical processes in an aquifer system.</title>
        <authorList>
            <person name="Anantharaman K."/>
            <person name="Brown C.T."/>
            <person name="Hug L.A."/>
            <person name="Sharon I."/>
            <person name="Castelle C.J."/>
            <person name="Probst A.J."/>
            <person name="Thomas B.C."/>
            <person name="Singh A."/>
            <person name="Wilkins M.J."/>
            <person name="Karaoz U."/>
            <person name="Brodie E.L."/>
            <person name="Williams K.H."/>
            <person name="Hubbard S.S."/>
            <person name="Banfield J.F."/>
        </authorList>
    </citation>
    <scope>NUCLEOTIDE SEQUENCE [LARGE SCALE GENOMIC DNA]</scope>
</reference>
<dbReference type="InterPro" id="IPR000898">
    <property type="entry name" value="Indolamine_dOase"/>
</dbReference>
<dbReference type="STRING" id="1798507.A3A34_01860"/>
<accession>A0A1F6EN58</accession>
<evidence type="ECO:0000313" key="3">
    <source>
        <dbReference type="EMBL" id="OGG75083.1"/>
    </source>
</evidence>
<proteinExistence type="predicted"/>
<dbReference type="PANTHER" id="PTHR28657">
    <property type="entry name" value="INDOLEAMINE 2,3-DIOXYGENASE"/>
    <property type="match status" value="1"/>
</dbReference>
<evidence type="ECO:0008006" key="5">
    <source>
        <dbReference type="Google" id="ProtNLM"/>
    </source>
</evidence>
<dbReference type="SUPFAM" id="SSF140959">
    <property type="entry name" value="Indolic compounds 2,3-dioxygenase-like"/>
    <property type="match status" value="1"/>
</dbReference>
<keyword evidence="2" id="KW-0408">Iron</keyword>
<dbReference type="GO" id="GO:0016491">
    <property type="term" value="F:oxidoreductase activity"/>
    <property type="evidence" value="ECO:0007669"/>
    <property type="project" value="UniProtKB-ARBA"/>
</dbReference>
<evidence type="ECO:0000313" key="4">
    <source>
        <dbReference type="Proteomes" id="UP000178587"/>
    </source>
</evidence>
<evidence type="ECO:0000256" key="1">
    <source>
        <dbReference type="ARBA" id="ARBA00022723"/>
    </source>
</evidence>
<name>A0A1F6EN58_9BACT</name>
<dbReference type="Gene3D" id="1.20.58.480">
    <property type="match status" value="1"/>
</dbReference>
<dbReference type="GO" id="GO:0046872">
    <property type="term" value="F:metal ion binding"/>
    <property type="evidence" value="ECO:0007669"/>
    <property type="project" value="UniProtKB-KW"/>
</dbReference>
<dbReference type="GO" id="GO:0020037">
    <property type="term" value="F:heme binding"/>
    <property type="evidence" value="ECO:0007669"/>
    <property type="project" value="InterPro"/>
</dbReference>